<name>A0AB34QZA3_BACPU</name>
<dbReference type="AlphaFoldDB" id="A0AB34QZA3"/>
<evidence type="ECO:0000313" key="1">
    <source>
        <dbReference type="EMBL" id="KIL24834.1"/>
    </source>
</evidence>
<accession>A0AB34QZA3</accession>
<evidence type="ECO:0000313" key="2">
    <source>
        <dbReference type="Proteomes" id="UP000031978"/>
    </source>
</evidence>
<sequence>MNRNPFIQGANFGRTKTLVVFVPFLCRLDYFLFKINFDKMKIQCVKETAEMAQPMED</sequence>
<organism evidence="1 2">
    <name type="scientific">Bacillus pumilus</name>
    <name type="common">Bacillus mesentericus</name>
    <dbReference type="NCBI Taxonomy" id="1408"/>
    <lineage>
        <taxon>Bacteria</taxon>
        <taxon>Bacillati</taxon>
        <taxon>Bacillota</taxon>
        <taxon>Bacilli</taxon>
        <taxon>Bacillales</taxon>
        <taxon>Bacillaceae</taxon>
        <taxon>Bacillus</taxon>
    </lineage>
</organism>
<gene>
    <name evidence="1" type="ORF">B4127_2990</name>
</gene>
<reference evidence="1 2" key="1">
    <citation type="submission" date="2014-12" db="EMBL/GenBank/DDBJ databases">
        <title>Draft Genome Sequences of Five Spore-Forming Food Isolates of Bacillus pumilus.</title>
        <authorList>
            <person name="de Jong A."/>
            <person name="van Heel A.J."/>
            <person name="Montalban-Lopez M."/>
            <person name="Krawczyk A.O."/>
            <person name="Berendsen E.M."/>
            <person name="Wells-Bennik M."/>
            <person name="Kuipers O.P."/>
        </authorList>
    </citation>
    <scope>NUCLEOTIDE SEQUENCE [LARGE SCALE GENOMIC DNA]</scope>
    <source>
        <strain evidence="1 2">B4127</strain>
    </source>
</reference>
<protein>
    <submittedName>
        <fullName evidence="1">Uncharacterized protein</fullName>
    </submittedName>
</protein>
<dbReference type="Proteomes" id="UP000031978">
    <property type="component" value="Unassembled WGS sequence"/>
</dbReference>
<proteinExistence type="predicted"/>
<dbReference type="EMBL" id="JXCL01000005">
    <property type="protein sequence ID" value="KIL24834.1"/>
    <property type="molecule type" value="Genomic_DNA"/>
</dbReference>
<comment type="caution">
    <text evidence="1">The sequence shown here is derived from an EMBL/GenBank/DDBJ whole genome shotgun (WGS) entry which is preliminary data.</text>
</comment>